<dbReference type="HOGENOM" id="CLU_1650962_0_0_6"/>
<dbReference type="STRING" id="326297.Sama_1345"/>
<feature type="chain" id="PRO_5002637178" description="Lipoprotein" evidence="1">
    <location>
        <begin position="22"/>
        <end position="160"/>
    </location>
</feature>
<evidence type="ECO:0000256" key="1">
    <source>
        <dbReference type="SAM" id="SignalP"/>
    </source>
</evidence>
<reference evidence="2 3" key="1">
    <citation type="submission" date="2006-12" db="EMBL/GenBank/DDBJ databases">
        <title>Complete sequence of Shewanella amazonensis SB2B.</title>
        <authorList>
            <consortium name="US DOE Joint Genome Institute"/>
            <person name="Copeland A."/>
            <person name="Lucas S."/>
            <person name="Lapidus A."/>
            <person name="Barry K."/>
            <person name="Detter J.C."/>
            <person name="Glavina del Rio T."/>
            <person name="Hammon N."/>
            <person name="Israni S."/>
            <person name="Dalin E."/>
            <person name="Tice H."/>
            <person name="Pitluck S."/>
            <person name="Munk A.C."/>
            <person name="Brettin T."/>
            <person name="Bruce D."/>
            <person name="Han C."/>
            <person name="Tapia R."/>
            <person name="Gilna P."/>
            <person name="Schmutz J."/>
            <person name="Larimer F."/>
            <person name="Land M."/>
            <person name="Hauser L."/>
            <person name="Kyrpides N."/>
            <person name="Mikhailova N."/>
            <person name="Fredrickson J."/>
            <person name="Richardson P."/>
        </authorList>
    </citation>
    <scope>NUCLEOTIDE SEQUENCE [LARGE SCALE GENOMIC DNA]</scope>
    <source>
        <strain evidence="3">ATCC BAA-1098 / SB2B</strain>
    </source>
</reference>
<accession>A1S596</accession>
<dbReference type="Proteomes" id="UP000009175">
    <property type="component" value="Chromosome"/>
</dbReference>
<feature type="signal peptide" evidence="1">
    <location>
        <begin position="1"/>
        <end position="21"/>
    </location>
</feature>
<dbReference type="EMBL" id="CP000507">
    <property type="protein sequence ID" value="ABL99552.1"/>
    <property type="molecule type" value="Genomic_DNA"/>
</dbReference>
<evidence type="ECO:0000313" key="2">
    <source>
        <dbReference type="EMBL" id="ABL99552.1"/>
    </source>
</evidence>
<dbReference type="RefSeq" id="WP_011759460.1">
    <property type="nucleotide sequence ID" value="NC_008700.1"/>
</dbReference>
<dbReference type="KEGG" id="saz:Sama_1345"/>
<name>A1S596_SHEAM</name>
<sequence length="160" mass="18235">MRSLKIHLSILVFLLSLVSCKTNPVNDLEGSLKQCELVGEFAYLHALKKRPEKPKKDDPVSAKQDILVVATKTDDRYESLGQDTKLEVLKIIDETDVSMNFLTRAVIYRVYFETACEAEAKGKPIRPFNEIYQSDFFSCWDDGNVSESLTKCMREYVSSP</sequence>
<keyword evidence="3" id="KW-1185">Reference proteome</keyword>
<dbReference type="PROSITE" id="PS51257">
    <property type="entry name" value="PROKAR_LIPOPROTEIN"/>
    <property type="match status" value="1"/>
</dbReference>
<evidence type="ECO:0000313" key="3">
    <source>
        <dbReference type="Proteomes" id="UP000009175"/>
    </source>
</evidence>
<proteinExistence type="predicted"/>
<keyword evidence="1" id="KW-0732">Signal</keyword>
<organism evidence="2 3">
    <name type="scientific">Shewanella amazonensis (strain ATCC BAA-1098 / SB2B)</name>
    <dbReference type="NCBI Taxonomy" id="326297"/>
    <lineage>
        <taxon>Bacteria</taxon>
        <taxon>Pseudomonadati</taxon>
        <taxon>Pseudomonadota</taxon>
        <taxon>Gammaproteobacteria</taxon>
        <taxon>Alteromonadales</taxon>
        <taxon>Shewanellaceae</taxon>
        <taxon>Shewanella</taxon>
    </lineage>
</organism>
<dbReference type="AlphaFoldDB" id="A1S596"/>
<evidence type="ECO:0008006" key="4">
    <source>
        <dbReference type="Google" id="ProtNLM"/>
    </source>
</evidence>
<gene>
    <name evidence="2" type="ordered locus">Sama_1345</name>
</gene>
<protein>
    <recommendedName>
        <fullName evidence="4">Lipoprotein</fullName>
    </recommendedName>
</protein>